<evidence type="ECO:0000259" key="2">
    <source>
        <dbReference type="Pfam" id="PF00117"/>
    </source>
</evidence>
<dbReference type="GO" id="GO:0004049">
    <property type="term" value="F:anthranilate synthase activity"/>
    <property type="evidence" value="ECO:0007669"/>
    <property type="project" value="TreeGrafter"/>
</dbReference>
<dbReference type="EMBL" id="MEUM01000154">
    <property type="protein sequence ID" value="OGC39042.1"/>
    <property type="molecule type" value="Genomic_DNA"/>
</dbReference>
<comment type="caution">
    <text evidence="3">The sequence shown here is derived from an EMBL/GenBank/DDBJ whole genome shotgun (WGS) entry which is preliminary data.</text>
</comment>
<dbReference type="GO" id="GO:0000162">
    <property type="term" value="P:L-tryptophan biosynthetic process"/>
    <property type="evidence" value="ECO:0007669"/>
    <property type="project" value="TreeGrafter"/>
</dbReference>
<dbReference type="PRINTS" id="PR00097">
    <property type="entry name" value="ANTSNTHASEII"/>
</dbReference>
<dbReference type="InterPro" id="IPR050472">
    <property type="entry name" value="Anth_synth/Amidotransfase"/>
</dbReference>
<dbReference type="InterPro" id="IPR017926">
    <property type="entry name" value="GATASE"/>
</dbReference>
<gene>
    <name evidence="3" type="ORF">A2Y85_03830</name>
</gene>
<accession>A0A1F4U2A4</accession>
<dbReference type="NCBIfam" id="TIGR00566">
    <property type="entry name" value="trpG_papA"/>
    <property type="match status" value="1"/>
</dbReference>
<sequence length="188" mass="20993">MVLMIDNYDSFVYNLVQYIGSLRKKVITMRNDKVSIRQVQRMKLEGIIISPGPGRPEQAGKSCALIERFSGHIPILGVCLGHQAIAHVFGGRIIKAKELLHGKISVIHHDDRTLFKGIANPFIATRYHSLVVDHRALPSCLEISAWTSDGSIMGIRHRQFNVEGVQFHPESILTEAGMKIVKNFLNGV</sequence>
<dbReference type="CDD" id="cd01743">
    <property type="entry name" value="GATase1_Anthranilate_Synthase"/>
    <property type="match status" value="1"/>
</dbReference>
<dbReference type="Proteomes" id="UP000177025">
    <property type="component" value="Unassembled WGS sequence"/>
</dbReference>
<proteinExistence type="predicted"/>
<dbReference type="InterPro" id="IPR006221">
    <property type="entry name" value="TrpG/PapA_dom"/>
</dbReference>
<dbReference type="PRINTS" id="PR00099">
    <property type="entry name" value="CPSGATASE"/>
</dbReference>
<dbReference type="PANTHER" id="PTHR43418:SF4">
    <property type="entry name" value="MULTIFUNCTIONAL TRYPTOPHAN BIOSYNTHESIS PROTEIN"/>
    <property type="match status" value="1"/>
</dbReference>
<dbReference type="FunFam" id="3.40.50.880:FF:000003">
    <property type="entry name" value="Anthranilate synthase component II"/>
    <property type="match status" value="1"/>
</dbReference>
<dbReference type="GO" id="GO:0005829">
    <property type="term" value="C:cytosol"/>
    <property type="evidence" value="ECO:0007669"/>
    <property type="project" value="TreeGrafter"/>
</dbReference>
<reference evidence="3 4" key="1">
    <citation type="journal article" date="2016" name="Nat. Commun.">
        <title>Thousands of microbial genomes shed light on interconnected biogeochemical processes in an aquifer system.</title>
        <authorList>
            <person name="Anantharaman K."/>
            <person name="Brown C.T."/>
            <person name="Hug L.A."/>
            <person name="Sharon I."/>
            <person name="Castelle C.J."/>
            <person name="Probst A.J."/>
            <person name="Thomas B.C."/>
            <person name="Singh A."/>
            <person name="Wilkins M.J."/>
            <person name="Karaoz U."/>
            <person name="Brodie E.L."/>
            <person name="Williams K.H."/>
            <person name="Hubbard S.S."/>
            <person name="Banfield J.F."/>
        </authorList>
    </citation>
    <scope>NUCLEOTIDE SEQUENCE [LARGE SCALE GENOMIC DNA]</scope>
</reference>
<dbReference type="PROSITE" id="PS51273">
    <property type="entry name" value="GATASE_TYPE_1"/>
    <property type="match status" value="1"/>
</dbReference>
<name>A0A1F4U2A4_UNCW3</name>
<evidence type="ECO:0000313" key="4">
    <source>
        <dbReference type="Proteomes" id="UP000177025"/>
    </source>
</evidence>
<evidence type="ECO:0000256" key="1">
    <source>
        <dbReference type="ARBA" id="ARBA00022962"/>
    </source>
</evidence>
<keyword evidence="1" id="KW-0315">Glutamine amidotransferase</keyword>
<evidence type="ECO:0000313" key="3">
    <source>
        <dbReference type="EMBL" id="OGC39042.1"/>
    </source>
</evidence>
<dbReference type="Pfam" id="PF00117">
    <property type="entry name" value="GATase"/>
    <property type="match status" value="1"/>
</dbReference>
<dbReference type="PRINTS" id="PR00096">
    <property type="entry name" value="GATASE"/>
</dbReference>
<dbReference type="InterPro" id="IPR029062">
    <property type="entry name" value="Class_I_gatase-like"/>
</dbReference>
<dbReference type="AlphaFoldDB" id="A0A1F4U2A4"/>
<feature type="domain" description="Glutamine amidotransferase" evidence="2">
    <location>
        <begin position="3"/>
        <end position="185"/>
    </location>
</feature>
<dbReference type="SUPFAM" id="SSF52317">
    <property type="entry name" value="Class I glutamine amidotransferase-like"/>
    <property type="match status" value="1"/>
</dbReference>
<dbReference type="Gene3D" id="3.40.50.880">
    <property type="match status" value="1"/>
</dbReference>
<organism evidence="3 4">
    <name type="scientific">candidate division WOR-3 bacterium RBG_13_43_14</name>
    <dbReference type="NCBI Taxonomy" id="1802590"/>
    <lineage>
        <taxon>Bacteria</taxon>
        <taxon>Bacteria division WOR-3</taxon>
    </lineage>
</organism>
<dbReference type="PANTHER" id="PTHR43418">
    <property type="entry name" value="MULTIFUNCTIONAL TRYPTOPHAN BIOSYNTHESIS PROTEIN-RELATED"/>
    <property type="match status" value="1"/>
</dbReference>
<protein>
    <submittedName>
        <fullName evidence="3">Anthranilate/aminodeoxychorismate synthase component II</fullName>
    </submittedName>
</protein>